<feature type="domain" description="Phosphoribosyltransferase" evidence="12">
    <location>
        <begin position="30"/>
        <end position="145"/>
    </location>
</feature>
<dbReference type="CDD" id="cd06223">
    <property type="entry name" value="PRTases_typeI"/>
    <property type="match status" value="1"/>
</dbReference>
<dbReference type="Pfam" id="PF00156">
    <property type="entry name" value="Pribosyltran"/>
    <property type="match status" value="1"/>
</dbReference>
<reference evidence="13" key="1">
    <citation type="submission" date="2022-03" db="EMBL/GenBank/DDBJ databases">
        <authorList>
            <person name="Woo C.Y."/>
        </authorList>
    </citation>
    <scope>NUCLEOTIDE SEQUENCE</scope>
    <source>
        <strain evidence="13">CYS-01</strain>
    </source>
</reference>
<comment type="similarity">
    <text evidence="5 11">Belongs to the purine/pyrimidine phosphoribosyltransferase family.</text>
</comment>
<evidence type="ECO:0000256" key="4">
    <source>
        <dbReference type="ARBA" id="ARBA00004659"/>
    </source>
</evidence>
<dbReference type="InterPro" id="IPR050054">
    <property type="entry name" value="UPRTase/APRTase"/>
</dbReference>
<dbReference type="PANTHER" id="PTHR32315">
    <property type="entry name" value="ADENINE PHOSPHORIBOSYLTRANSFERASE"/>
    <property type="match status" value="1"/>
</dbReference>
<dbReference type="Gene3D" id="3.40.50.2020">
    <property type="match status" value="1"/>
</dbReference>
<sequence>MLEQKIKDTIRDVADFPKPGIIFKDITPILKDPVLCKEITQALAEQLQSLNVDVIAGIESRGFLFGMSLAQALNVPFVPIRKAGKLPYRTIQQSYALEYGTATLEVHEDAFISGQKVLIHDDLLATGGTVVAASQLIEKLGAHVAGYSFIINLEFLNGKQRLQTFNPNVFSLISYL</sequence>
<dbReference type="RefSeq" id="WP_243361512.1">
    <property type="nucleotide sequence ID" value="NZ_JALGBH010000002.1"/>
</dbReference>
<evidence type="ECO:0000259" key="12">
    <source>
        <dbReference type="Pfam" id="PF00156"/>
    </source>
</evidence>
<evidence type="ECO:0000256" key="5">
    <source>
        <dbReference type="ARBA" id="ARBA00008391"/>
    </source>
</evidence>
<comment type="subcellular location">
    <subcellularLocation>
        <location evidence="3 11">Cytoplasm</location>
    </subcellularLocation>
</comment>
<comment type="subunit">
    <text evidence="11">Homodimer.</text>
</comment>
<dbReference type="InterPro" id="IPR029057">
    <property type="entry name" value="PRTase-like"/>
</dbReference>
<evidence type="ECO:0000313" key="13">
    <source>
        <dbReference type="EMBL" id="MCJ0742758.1"/>
    </source>
</evidence>
<dbReference type="SUPFAM" id="SSF53271">
    <property type="entry name" value="PRTase-like"/>
    <property type="match status" value="1"/>
</dbReference>
<dbReference type="NCBIfam" id="NF002636">
    <property type="entry name" value="PRK02304.1-5"/>
    <property type="match status" value="1"/>
</dbReference>
<evidence type="ECO:0000256" key="10">
    <source>
        <dbReference type="ARBA" id="ARBA00022726"/>
    </source>
</evidence>
<dbReference type="HAMAP" id="MF_00004">
    <property type="entry name" value="Aden_phosphoribosyltr"/>
    <property type="match status" value="1"/>
</dbReference>
<evidence type="ECO:0000256" key="1">
    <source>
        <dbReference type="ARBA" id="ARBA00000868"/>
    </source>
</evidence>
<keyword evidence="8 11" id="KW-0328">Glycosyltransferase</keyword>
<comment type="catalytic activity">
    <reaction evidence="1 11">
        <text>AMP + diphosphate = 5-phospho-alpha-D-ribose 1-diphosphate + adenine</text>
        <dbReference type="Rhea" id="RHEA:16609"/>
        <dbReference type="ChEBI" id="CHEBI:16708"/>
        <dbReference type="ChEBI" id="CHEBI:33019"/>
        <dbReference type="ChEBI" id="CHEBI:58017"/>
        <dbReference type="ChEBI" id="CHEBI:456215"/>
        <dbReference type="EC" id="2.4.2.7"/>
    </reaction>
</comment>
<keyword evidence="10 11" id="KW-0660">Purine salvage</keyword>
<evidence type="ECO:0000313" key="14">
    <source>
        <dbReference type="Proteomes" id="UP001165460"/>
    </source>
</evidence>
<dbReference type="EC" id="2.4.2.7" evidence="6 11"/>
<name>A0ABS9ZWR6_9SPHI</name>
<gene>
    <name evidence="11" type="primary">apt</name>
    <name evidence="13" type="ORF">MMF97_08560</name>
</gene>
<comment type="pathway">
    <text evidence="4 11">Purine metabolism; AMP biosynthesis via salvage pathway; AMP from adenine: step 1/1.</text>
</comment>
<keyword evidence="14" id="KW-1185">Reference proteome</keyword>
<dbReference type="GO" id="GO:0003999">
    <property type="term" value="F:adenine phosphoribosyltransferase activity"/>
    <property type="evidence" value="ECO:0007669"/>
    <property type="project" value="UniProtKB-EC"/>
</dbReference>
<keyword evidence="9 11" id="KW-0808">Transferase</keyword>
<dbReference type="InterPro" id="IPR000836">
    <property type="entry name" value="PRTase_dom"/>
</dbReference>
<evidence type="ECO:0000256" key="7">
    <source>
        <dbReference type="ARBA" id="ARBA00022490"/>
    </source>
</evidence>
<dbReference type="PANTHER" id="PTHR32315:SF3">
    <property type="entry name" value="ADENINE PHOSPHORIBOSYLTRANSFERASE"/>
    <property type="match status" value="1"/>
</dbReference>
<protein>
    <recommendedName>
        <fullName evidence="6 11">Adenine phosphoribosyltransferase</fullName>
        <shortName evidence="11">APRT</shortName>
        <ecNumber evidence="6 11">2.4.2.7</ecNumber>
    </recommendedName>
</protein>
<organism evidence="13 14">
    <name type="scientific">Pedobacter montanisoli</name>
    <dbReference type="NCBI Taxonomy" id="2923277"/>
    <lineage>
        <taxon>Bacteria</taxon>
        <taxon>Pseudomonadati</taxon>
        <taxon>Bacteroidota</taxon>
        <taxon>Sphingobacteriia</taxon>
        <taxon>Sphingobacteriales</taxon>
        <taxon>Sphingobacteriaceae</taxon>
        <taxon>Pedobacter</taxon>
    </lineage>
</organism>
<keyword evidence="7 11" id="KW-0963">Cytoplasm</keyword>
<dbReference type="NCBIfam" id="NF002634">
    <property type="entry name" value="PRK02304.1-3"/>
    <property type="match status" value="1"/>
</dbReference>
<dbReference type="EMBL" id="JALGBH010000002">
    <property type="protein sequence ID" value="MCJ0742758.1"/>
    <property type="molecule type" value="Genomic_DNA"/>
</dbReference>
<evidence type="ECO:0000256" key="11">
    <source>
        <dbReference type="HAMAP-Rule" id="MF_00004"/>
    </source>
</evidence>
<evidence type="ECO:0000256" key="2">
    <source>
        <dbReference type="ARBA" id="ARBA00003968"/>
    </source>
</evidence>
<comment type="function">
    <text evidence="2 11">Catalyzes a salvage reaction resulting in the formation of AMP, that is energically less costly than de novo synthesis.</text>
</comment>
<evidence type="ECO:0000256" key="3">
    <source>
        <dbReference type="ARBA" id="ARBA00004496"/>
    </source>
</evidence>
<accession>A0ABS9ZWR6</accession>
<dbReference type="NCBIfam" id="TIGR01090">
    <property type="entry name" value="apt"/>
    <property type="match status" value="1"/>
</dbReference>
<comment type="caution">
    <text evidence="13">The sequence shown here is derived from an EMBL/GenBank/DDBJ whole genome shotgun (WGS) entry which is preliminary data.</text>
</comment>
<evidence type="ECO:0000256" key="9">
    <source>
        <dbReference type="ARBA" id="ARBA00022679"/>
    </source>
</evidence>
<dbReference type="InterPro" id="IPR005764">
    <property type="entry name" value="Ade_phspho_trans"/>
</dbReference>
<proteinExistence type="inferred from homology"/>
<dbReference type="Proteomes" id="UP001165460">
    <property type="component" value="Unassembled WGS sequence"/>
</dbReference>
<evidence type="ECO:0000256" key="6">
    <source>
        <dbReference type="ARBA" id="ARBA00011893"/>
    </source>
</evidence>
<evidence type="ECO:0000256" key="8">
    <source>
        <dbReference type="ARBA" id="ARBA00022676"/>
    </source>
</evidence>